<sequence>MQRSSKACFLPHNPSAGNHSIEALALAEGAHVAIEHITSLFDRNLVRATDRFEVIFWSDSQHALGGLQTPKLYPEDARRMAHILDIIELKVLELEALLPDMSVKFRWCPGECVEPHARADSMSKNARTSGSGAWSKALALFHRMSISDMSSALRQARLRSPPVRPAGVGSVPMNGDAESSVPEDVKTTSSDPQPSPHYPARILDPAVRAIIEDPVIMKILHRAAGSSNFFGIIGGMIKCLPLNLRASMQKDIHEQQDANKELRFFITGLSNKRDEQREPSSLVQYPNLFAFIETAAFKLPADQQKPVLKAIGLQKHANAYRVQGEASGGEYGFEASEEVNVRREPEVLGTKGLEKPMDLDESNVTEEPKVSEEEHMIIDGPMVIDQPKTFEEVEASETEVPEESKGPAKANVLDELMDLDESVDLDELTVIEAVEVSEDSKVVGKPEVLEEPEALESLVDLDEPEAFEEPTGIVQESENTEEPAKIIEEPKVSEIKVLDAPMDLDELEVLDEHIIEEPQAAEEPTYIIEQVLQDPEILENPEVIEEARPSRMRSLWTWVERRFPRL</sequence>
<comment type="caution">
    <text evidence="2">The sequence shown here is derived from an EMBL/GenBank/DDBJ whole genome shotgun (WGS) entry which is preliminary data.</text>
</comment>
<name>A0ABR1PEA5_DIAER</name>
<accession>A0ABR1PEA5</accession>
<organism evidence="2 3">
    <name type="scientific">Diaporthe eres</name>
    <name type="common">Phomopsis oblonga</name>
    <dbReference type="NCBI Taxonomy" id="83184"/>
    <lineage>
        <taxon>Eukaryota</taxon>
        <taxon>Fungi</taxon>
        <taxon>Dikarya</taxon>
        <taxon>Ascomycota</taxon>
        <taxon>Pezizomycotina</taxon>
        <taxon>Sordariomycetes</taxon>
        <taxon>Sordariomycetidae</taxon>
        <taxon>Diaporthales</taxon>
        <taxon>Diaporthaceae</taxon>
        <taxon>Diaporthe</taxon>
        <taxon>Diaporthe eres species complex</taxon>
    </lineage>
</organism>
<feature type="region of interest" description="Disordered" evidence="1">
    <location>
        <begin position="159"/>
        <end position="199"/>
    </location>
</feature>
<reference evidence="2 3" key="1">
    <citation type="submission" date="2024-02" db="EMBL/GenBank/DDBJ databases">
        <title>De novo assembly and annotation of 12 fungi associated with fruit tree decline syndrome in Ontario, Canada.</title>
        <authorList>
            <person name="Sulman M."/>
            <person name="Ellouze W."/>
            <person name="Ilyukhin E."/>
        </authorList>
    </citation>
    <scope>NUCLEOTIDE SEQUENCE [LARGE SCALE GENOMIC DNA]</scope>
    <source>
        <strain evidence="2 3">M169</strain>
    </source>
</reference>
<gene>
    <name evidence="2" type="ORF">SLS63_004245</name>
</gene>
<dbReference type="EMBL" id="JAKNSF020000015">
    <property type="protein sequence ID" value="KAK7734825.1"/>
    <property type="molecule type" value="Genomic_DNA"/>
</dbReference>
<proteinExistence type="predicted"/>
<protein>
    <submittedName>
        <fullName evidence="2">Uncharacterized protein</fullName>
    </submittedName>
</protein>
<evidence type="ECO:0000313" key="2">
    <source>
        <dbReference type="EMBL" id="KAK7734825.1"/>
    </source>
</evidence>
<keyword evidence="3" id="KW-1185">Reference proteome</keyword>
<dbReference type="Proteomes" id="UP001430848">
    <property type="component" value="Unassembled WGS sequence"/>
</dbReference>
<evidence type="ECO:0000313" key="3">
    <source>
        <dbReference type="Proteomes" id="UP001430848"/>
    </source>
</evidence>
<evidence type="ECO:0000256" key="1">
    <source>
        <dbReference type="SAM" id="MobiDB-lite"/>
    </source>
</evidence>